<protein>
    <submittedName>
        <fullName evidence="1">Uncharacterized protein</fullName>
    </submittedName>
</protein>
<organism evidence="1 2">
    <name type="scientific">Vararia minispora EC-137</name>
    <dbReference type="NCBI Taxonomy" id="1314806"/>
    <lineage>
        <taxon>Eukaryota</taxon>
        <taxon>Fungi</taxon>
        <taxon>Dikarya</taxon>
        <taxon>Basidiomycota</taxon>
        <taxon>Agaricomycotina</taxon>
        <taxon>Agaricomycetes</taxon>
        <taxon>Russulales</taxon>
        <taxon>Lachnocladiaceae</taxon>
        <taxon>Vararia</taxon>
    </lineage>
</organism>
<keyword evidence="2" id="KW-1185">Reference proteome</keyword>
<accession>A0ACB8QGW0</accession>
<comment type="caution">
    <text evidence="1">The sequence shown here is derived from an EMBL/GenBank/DDBJ whole genome shotgun (WGS) entry which is preliminary data.</text>
</comment>
<dbReference type="Proteomes" id="UP000814128">
    <property type="component" value="Unassembled WGS sequence"/>
</dbReference>
<dbReference type="EMBL" id="MU273616">
    <property type="protein sequence ID" value="KAI0030546.1"/>
    <property type="molecule type" value="Genomic_DNA"/>
</dbReference>
<proteinExistence type="predicted"/>
<name>A0ACB8QGW0_9AGAM</name>
<reference evidence="1" key="1">
    <citation type="submission" date="2021-02" db="EMBL/GenBank/DDBJ databases">
        <authorList>
            <consortium name="DOE Joint Genome Institute"/>
            <person name="Ahrendt S."/>
            <person name="Looney B.P."/>
            <person name="Miyauchi S."/>
            <person name="Morin E."/>
            <person name="Drula E."/>
            <person name="Courty P.E."/>
            <person name="Chicoki N."/>
            <person name="Fauchery L."/>
            <person name="Kohler A."/>
            <person name="Kuo A."/>
            <person name="Labutti K."/>
            <person name="Pangilinan J."/>
            <person name="Lipzen A."/>
            <person name="Riley R."/>
            <person name="Andreopoulos W."/>
            <person name="He G."/>
            <person name="Johnson J."/>
            <person name="Barry K.W."/>
            <person name="Grigoriev I.V."/>
            <person name="Nagy L."/>
            <person name="Hibbett D."/>
            <person name="Henrissat B."/>
            <person name="Matheny P.B."/>
            <person name="Labbe J."/>
            <person name="Martin F."/>
        </authorList>
    </citation>
    <scope>NUCLEOTIDE SEQUENCE</scope>
    <source>
        <strain evidence="1">EC-137</strain>
    </source>
</reference>
<evidence type="ECO:0000313" key="1">
    <source>
        <dbReference type="EMBL" id="KAI0030546.1"/>
    </source>
</evidence>
<reference evidence="1" key="2">
    <citation type="journal article" date="2022" name="New Phytol.">
        <title>Evolutionary transition to the ectomycorrhizal habit in the genomes of a hyperdiverse lineage of mushroom-forming fungi.</title>
        <authorList>
            <person name="Looney B."/>
            <person name="Miyauchi S."/>
            <person name="Morin E."/>
            <person name="Drula E."/>
            <person name="Courty P.E."/>
            <person name="Kohler A."/>
            <person name="Kuo A."/>
            <person name="LaButti K."/>
            <person name="Pangilinan J."/>
            <person name="Lipzen A."/>
            <person name="Riley R."/>
            <person name="Andreopoulos W."/>
            <person name="He G."/>
            <person name="Johnson J."/>
            <person name="Nolan M."/>
            <person name="Tritt A."/>
            <person name="Barry K.W."/>
            <person name="Grigoriev I.V."/>
            <person name="Nagy L.G."/>
            <person name="Hibbett D."/>
            <person name="Henrissat B."/>
            <person name="Matheny P.B."/>
            <person name="Labbe J."/>
            <person name="Martin F.M."/>
        </authorList>
    </citation>
    <scope>NUCLEOTIDE SEQUENCE</scope>
    <source>
        <strain evidence="1">EC-137</strain>
    </source>
</reference>
<gene>
    <name evidence="1" type="ORF">K488DRAFT_15047</name>
</gene>
<evidence type="ECO:0000313" key="2">
    <source>
        <dbReference type="Proteomes" id="UP000814128"/>
    </source>
</evidence>
<feature type="non-terminal residue" evidence="1">
    <location>
        <position position="62"/>
    </location>
</feature>
<sequence>MAPDPQCSALNAAMHKKGLSYSQIANRLGTSEQHVVDIFTGNKKATKSEFDSIARVLDITSQ</sequence>